<dbReference type="InterPro" id="IPR020311">
    <property type="entry name" value="Uncharacterised_Rv0898c"/>
</dbReference>
<proteinExistence type="predicted"/>
<evidence type="ECO:0008006" key="3">
    <source>
        <dbReference type="Google" id="ProtNLM"/>
    </source>
</evidence>
<dbReference type="Proteomes" id="UP001500620">
    <property type="component" value="Unassembled WGS sequence"/>
</dbReference>
<reference evidence="2" key="1">
    <citation type="journal article" date="2019" name="Int. J. Syst. Evol. Microbiol.">
        <title>The Global Catalogue of Microorganisms (GCM) 10K type strain sequencing project: providing services to taxonomists for standard genome sequencing and annotation.</title>
        <authorList>
            <consortium name="The Broad Institute Genomics Platform"/>
            <consortium name="The Broad Institute Genome Sequencing Center for Infectious Disease"/>
            <person name="Wu L."/>
            <person name="Ma J."/>
        </authorList>
    </citation>
    <scope>NUCLEOTIDE SEQUENCE [LARGE SCALE GENOMIC DNA]</scope>
    <source>
        <strain evidence="2">JCM 17441</strain>
    </source>
</reference>
<comment type="caution">
    <text evidence="1">The sequence shown here is derived from an EMBL/GenBank/DDBJ whole genome shotgun (WGS) entry which is preliminary data.</text>
</comment>
<evidence type="ECO:0000313" key="1">
    <source>
        <dbReference type="EMBL" id="GAA4248645.1"/>
    </source>
</evidence>
<evidence type="ECO:0000313" key="2">
    <source>
        <dbReference type="Proteomes" id="UP001500620"/>
    </source>
</evidence>
<accession>A0ABP8D6Q6</accession>
<sequence length="133" mass="15222">MGGPRLTNWLCIRSLTLRGDVSGRTAGGVARETARDRARGGPVAARWWMMQPMDDTTLMHQISNLVDEEHKLRTQLQTGKITEQEEHDRLKGIEAQLDQLWDLLRRRRAAKLQGVSPDEVEAHSIEEVEHYLQ</sequence>
<dbReference type="EMBL" id="BAABAT010000006">
    <property type="protein sequence ID" value="GAA4248645.1"/>
    <property type="molecule type" value="Genomic_DNA"/>
</dbReference>
<organism evidence="1 2">
    <name type="scientific">Dactylosporangium darangshiense</name>
    <dbReference type="NCBI Taxonomy" id="579108"/>
    <lineage>
        <taxon>Bacteria</taxon>
        <taxon>Bacillati</taxon>
        <taxon>Actinomycetota</taxon>
        <taxon>Actinomycetes</taxon>
        <taxon>Micromonosporales</taxon>
        <taxon>Micromonosporaceae</taxon>
        <taxon>Dactylosporangium</taxon>
    </lineage>
</organism>
<name>A0ABP8D6Q6_9ACTN</name>
<gene>
    <name evidence="1" type="ORF">GCM10022255_029500</name>
</gene>
<protein>
    <recommendedName>
        <fullName evidence="3">DUF2630 family protein</fullName>
    </recommendedName>
</protein>
<dbReference type="Pfam" id="PF10944">
    <property type="entry name" value="DUF2630"/>
    <property type="match status" value="1"/>
</dbReference>
<keyword evidence="2" id="KW-1185">Reference proteome</keyword>